<evidence type="ECO:0000256" key="1">
    <source>
        <dbReference type="SAM" id="Phobius"/>
    </source>
</evidence>
<keyword evidence="1" id="KW-1133">Transmembrane helix</keyword>
<gene>
    <name evidence="2" type="ORF">N8I84_17665</name>
</gene>
<keyword evidence="1" id="KW-0472">Membrane</keyword>
<proteinExistence type="predicted"/>
<reference evidence="2" key="1">
    <citation type="submission" date="2022-10" db="EMBL/GenBank/DDBJ databases">
        <authorList>
            <person name="Mo P."/>
        </authorList>
    </citation>
    <scope>NUCLEOTIDE SEQUENCE</scope>
    <source>
        <strain evidence="2">HUAS 13-4</strain>
    </source>
</reference>
<evidence type="ECO:0000313" key="3">
    <source>
        <dbReference type="Proteomes" id="UP001061298"/>
    </source>
</evidence>
<keyword evidence="1" id="KW-0812">Transmembrane</keyword>
<evidence type="ECO:0000313" key="2">
    <source>
        <dbReference type="EMBL" id="UXY20338.1"/>
    </source>
</evidence>
<protein>
    <submittedName>
        <fullName evidence="2">Uncharacterized protein</fullName>
    </submittedName>
</protein>
<name>A0ABY6E8E0_9ACTN</name>
<accession>A0ABY6E8E0</accession>
<sequence>MSAHESIPLVVSVVVAAVATGLWVIGLFQMHRQYRKGVIRRGTLRGVPRQRWTAPHWDSVHLTPAERDAFANLVRRFRDGRSQGHPGS</sequence>
<dbReference type="EMBL" id="CP106793">
    <property type="protein sequence ID" value="UXY20338.1"/>
    <property type="molecule type" value="Genomic_DNA"/>
</dbReference>
<organism evidence="2 3">
    <name type="scientific">Streptomyces cynarae</name>
    <dbReference type="NCBI Taxonomy" id="2981134"/>
    <lineage>
        <taxon>Bacteria</taxon>
        <taxon>Bacillati</taxon>
        <taxon>Actinomycetota</taxon>
        <taxon>Actinomycetes</taxon>
        <taxon>Kitasatosporales</taxon>
        <taxon>Streptomycetaceae</taxon>
        <taxon>Streptomyces</taxon>
    </lineage>
</organism>
<dbReference type="Proteomes" id="UP001061298">
    <property type="component" value="Chromosome"/>
</dbReference>
<dbReference type="RefSeq" id="WP_263230432.1">
    <property type="nucleotide sequence ID" value="NZ_CP106793.1"/>
</dbReference>
<keyword evidence="3" id="KW-1185">Reference proteome</keyword>
<feature type="transmembrane region" description="Helical" evidence="1">
    <location>
        <begin position="6"/>
        <end position="28"/>
    </location>
</feature>